<organism evidence="1 2">
    <name type="scientific">Trinickia fusca</name>
    <dbReference type="NCBI Taxonomy" id="2419777"/>
    <lineage>
        <taxon>Bacteria</taxon>
        <taxon>Pseudomonadati</taxon>
        <taxon>Pseudomonadota</taxon>
        <taxon>Betaproteobacteria</taxon>
        <taxon>Burkholderiales</taxon>
        <taxon>Burkholderiaceae</taxon>
        <taxon>Trinickia</taxon>
    </lineage>
</organism>
<evidence type="ECO:0008006" key="3">
    <source>
        <dbReference type="Google" id="ProtNLM"/>
    </source>
</evidence>
<evidence type="ECO:0000313" key="1">
    <source>
        <dbReference type="EMBL" id="RKP46505.1"/>
    </source>
</evidence>
<protein>
    <recommendedName>
        <fullName evidence="3">Preprotein translocase subunit SecA</fullName>
    </recommendedName>
</protein>
<evidence type="ECO:0000313" key="2">
    <source>
        <dbReference type="Proteomes" id="UP000280434"/>
    </source>
</evidence>
<sequence>MLSPHEFAALLLIEHTTNPADFDCGDLSALVERQLVVLEQLTSEYLRAHLTPSGRSIIESIERQQ</sequence>
<dbReference type="RefSeq" id="WP_121279406.1">
    <property type="nucleotide sequence ID" value="NZ_RBZV01000007.1"/>
</dbReference>
<proteinExistence type="predicted"/>
<dbReference type="Proteomes" id="UP000280434">
    <property type="component" value="Unassembled WGS sequence"/>
</dbReference>
<dbReference type="EMBL" id="RBZV01000007">
    <property type="protein sequence ID" value="RKP46505.1"/>
    <property type="molecule type" value="Genomic_DNA"/>
</dbReference>
<comment type="caution">
    <text evidence="1">The sequence shown here is derived from an EMBL/GenBank/DDBJ whole genome shotgun (WGS) entry which is preliminary data.</text>
</comment>
<name>A0A494X714_9BURK</name>
<accession>A0A494X714</accession>
<keyword evidence="2" id="KW-1185">Reference proteome</keyword>
<dbReference type="AlphaFoldDB" id="A0A494X714"/>
<reference evidence="1 2" key="1">
    <citation type="submission" date="2018-10" db="EMBL/GenBank/DDBJ databases">
        <title>Paraburkholderia sp. 7MK8-2, isolated from soil.</title>
        <authorList>
            <person name="Gao Z.-H."/>
            <person name="Qiu L.-H."/>
        </authorList>
    </citation>
    <scope>NUCLEOTIDE SEQUENCE [LARGE SCALE GENOMIC DNA]</scope>
    <source>
        <strain evidence="1 2">7MK8-2</strain>
    </source>
</reference>
<gene>
    <name evidence="1" type="ORF">D7S89_17975</name>
</gene>